<evidence type="ECO:0000256" key="4">
    <source>
        <dbReference type="ARBA" id="ARBA00022597"/>
    </source>
</evidence>
<feature type="transmembrane region" description="Helical" evidence="9">
    <location>
        <begin position="20"/>
        <end position="37"/>
    </location>
</feature>
<dbReference type="GO" id="GO:0051119">
    <property type="term" value="F:sugar transmembrane transporter activity"/>
    <property type="evidence" value="ECO:0007669"/>
    <property type="project" value="InterPro"/>
</dbReference>
<keyword evidence="8 9" id="KW-0472">Membrane</keyword>
<accession>A0A803KYX8</accession>
<keyword evidence="11" id="KW-1185">Reference proteome</keyword>
<evidence type="ECO:0000256" key="8">
    <source>
        <dbReference type="ARBA" id="ARBA00023136"/>
    </source>
</evidence>
<dbReference type="PANTHER" id="PTHR10791">
    <property type="entry name" value="RAG1-ACTIVATING PROTEIN 1"/>
    <property type="match status" value="1"/>
</dbReference>
<feature type="transmembrane region" description="Helical" evidence="9">
    <location>
        <begin position="76"/>
        <end position="98"/>
    </location>
</feature>
<reference evidence="10" key="1">
    <citation type="journal article" date="2017" name="Nature">
        <title>The genome of Chenopodium quinoa.</title>
        <authorList>
            <person name="Jarvis D.E."/>
            <person name="Ho Y.S."/>
            <person name="Lightfoot D.J."/>
            <person name="Schmoeckel S.M."/>
            <person name="Li B."/>
            <person name="Borm T.J.A."/>
            <person name="Ohyanagi H."/>
            <person name="Mineta K."/>
            <person name="Michell C.T."/>
            <person name="Saber N."/>
            <person name="Kharbatia N.M."/>
            <person name="Rupper R.R."/>
            <person name="Sharp A.R."/>
            <person name="Dally N."/>
            <person name="Boughton B.A."/>
            <person name="Woo Y.H."/>
            <person name="Gao G."/>
            <person name="Schijlen E.G.W.M."/>
            <person name="Guo X."/>
            <person name="Momin A.A."/>
            <person name="Negrao S."/>
            <person name="Al-Babili S."/>
            <person name="Gehring C."/>
            <person name="Roessner U."/>
            <person name="Jung C."/>
            <person name="Murphy K."/>
            <person name="Arold S.T."/>
            <person name="Gojobori T."/>
            <person name="van der Linden C.G."/>
            <person name="van Loo E.N."/>
            <person name="Jellen E.N."/>
            <person name="Maughan P.J."/>
            <person name="Tester M."/>
        </authorList>
    </citation>
    <scope>NUCLEOTIDE SEQUENCE [LARGE SCALE GENOMIC DNA]</scope>
    <source>
        <strain evidence="10">cv. PI 614886</strain>
    </source>
</reference>
<dbReference type="InterPro" id="IPR047664">
    <property type="entry name" value="SWEET"/>
</dbReference>
<protein>
    <recommendedName>
        <fullName evidence="12">Bidirectional sugar transporter SWEET</fullName>
    </recommendedName>
</protein>
<keyword evidence="4" id="KW-0762">Sugar transport</keyword>
<dbReference type="FunFam" id="1.20.1280.290:FF:000002">
    <property type="entry name" value="Bidirectional sugar transporter SWEET"/>
    <property type="match status" value="1"/>
</dbReference>
<reference evidence="10" key="2">
    <citation type="submission" date="2021-03" db="UniProtKB">
        <authorList>
            <consortium name="EnsemblPlants"/>
        </authorList>
    </citation>
    <scope>IDENTIFICATION</scope>
</reference>
<feature type="transmembrane region" description="Helical" evidence="9">
    <location>
        <begin position="165"/>
        <end position="186"/>
    </location>
</feature>
<keyword evidence="5 9" id="KW-0812">Transmembrane</keyword>
<feature type="transmembrane region" description="Helical" evidence="9">
    <location>
        <begin position="104"/>
        <end position="125"/>
    </location>
</feature>
<feature type="transmembrane region" description="Helical" evidence="9">
    <location>
        <begin position="137"/>
        <end position="159"/>
    </location>
</feature>
<dbReference type="GO" id="GO:0012505">
    <property type="term" value="C:endomembrane system"/>
    <property type="evidence" value="ECO:0007669"/>
    <property type="project" value="UniProtKB-SubCell"/>
</dbReference>
<evidence type="ECO:0000256" key="6">
    <source>
        <dbReference type="ARBA" id="ARBA00022737"/>
    </source>
</evidence>
<dbReference type="Proteomes" id="UP000596660">
    <property type="component" value="Unplaced"/>
</dbReference>
<dbReference type="Gene3D" id="1.20.1280.290">
    <property type="match status" value="2"/>
</dbReference>
<comment type="subcellular location">
    <subcellularLocation>
        <location evidence="1">Endomembrane system</location>
        <topology evidence="1">Multi-pass membrane protein</topology>
    </subcellularLocation>
</comment>
<evidence type="ECO:0008006" key="12">
    <source>
        <dbReference type="Google" id="ProtNLM"/>
    </source>
</evidence>
<dbReference type="AlphaFoldDB" id="A0A803KYX8"/>
<dbReference type="EnsemblPlants" id="AUR62004237-RA">
    <property type="protein sequence ID" value="AUR62004237-RA:cds"/>
    <property type="gene ID" value="AUR62004237"/>
</dbReference>
<evidence type="ECO:0000313" key="10">
    <source>
        <dbReference type="EnsemblPlants" id="AUR62004237-RA:cds"/>
    </source>
</evidence>
<evidence type="ECO:0000256" key="7">
    <source>
        <dbReference type="ARBA" id="ARBA00022989"/>
    </source>
</evidence>
<dbReference type="Pfam" id="PF03083">
    <property type="entry name" value="MtN3_slv"/>
    <property type="match status" value="2"/>
</dbReference>
<organism evidence="10 11">
    <name type="scientific">Chenopodium quinoa</name>
    <name type="common">Quinoa</name>
    <dbReference type="NCBI Taxonomy" id="63459"/>
    <lineage>
        <taxon>Eukaryota</taxon>
        <taxon>Viridiplantae</taxon>
        <taxon>Streptophyta</taxon>
        <taxon>Embryophyta</taxon>
        <taxon>Tracheophyta</taxon>
        <taxon>Spermatophyta</taxon>
        <taxon>Magnoliopsida</taxon>
        <taxon>eudicotyledons</taxon>
        <taxon>Gunneridae</taxon>
        <taxon>Pentapetalae</taxon>
        <taxon>Caryophyllales</taxon>
        <taxon>Chenopodiaceae</taxon>
        <taxon>Chenopodioideae</taxon>
        <taxon>Atripliceae</taxon>
        <taxon>Chenopodium</taxon>
    </lineage>
</organism>
<dbReference type="GO" id="GO:0016020">
    <property type="term" value="C:membrane"/>
    <property type="evidence" value="ECO:0007669"/>
    <property type="project" value="InterPro"/>
</dbReference>
<dbReference type="Gramene" id="AUR62004237-RA">
    <property type="protein sequence ID" value="AUR62004237-RA:cds"/>
    <property type="gene ID" value="AUR62004237"/>
</dbReference>
<evidence type="ECO:0000256" key="2">
    <source>
        <dbReference type="ARBA" id="ARBA00007809"/>
    </source>
</evidence>
<dbReference type="InterPro" id="IPR004316">
    <property type="entry name" value="SWEET_rpt"/>
</dbReference>
<evidence type="ECO:0000256" key="9">
    <source>
        <dbReference type="SAM" id="Phobius"/>
    </source>
</evidence>
<name>A0A803KYX8_CHEQI</name>
<feature type="transmembrane region" description="Helical" evidence="9">
    <location>
        <begin position="43"/>
        <end position="64"/>
    </location>
</feature>
<keyword evidence="3" id="KW-0813">Transport</keyword>
<dbReference type="GO" id="GO:0051260">
    <property type="term" value="P:protein homooligomerization"/>
    <property type="evidence" value="ECO:0007669"/>
    <property type="project" value="UniProtKB-ARBA"/>
</dbReference>
<evidence type="ECO:0000256" key="1">
    <source>
        <dbReference type="ARBA" id="ARBA00004127"/>
    </source>
</evidence>
<evidence type="ECO:0000256" key="5">
    <source>
        <dbReference type="ARBA" id="ARBA00022692"/>
    </source>
</evidence>
<evidence type="ECO:0000256" key="3">
    <source>
        <dbReference type="ARBA" id="ARBA00022448"/>
    </source>
</evidence>
<comment type="similarity">
    <text evidence="2">Belongs to the SWEET sugar transporter family.</text>
</comment>
<dbReference type="OMA" id="LGAHTHK"/>
<proteinExistence type="inferred from homology"/>
<keyword evidence="6" id="KW-0677">Repeat</keyword>
<sequence>PTMWRIFKNKSVEEFKFHPIVAGIINCFMWVFYSMPFVHPHSILVTTINSVGLVMYICYNIVYLRYANNQKRKSMFMYYLAEVVFLAALISITLLAFHTHTSRSTFVGIFCDVFGIILYGAPLTVMYKVIKTKSVEFMPLTLSLAGLSNGVIWSAYAFIRFDPYILIGNGVGAILAVAQLILYACYYGSTPKEGKPVKDPVKPTAPQVQMTVSAV</sequence>
<dbReference type="PANTHER" id="PTHR10791:SF236">
    <property type="entry name" value="BIDIRECTIONAL SUGAR TRANSPORTER SWEET8"/>
    <property type="match status" value="1"/>
</dbReference>
<evidence type="ECO:0000313" key="11">
    <source>
        <dbReference type="Proteomes" id="UP000596660"/>
    </source>
</evidence>
<keyword evidence="7 9" id="KW-1133">Transmembrane helix</keyword>